<accession>A0ABS1CSR9</accession>
<reference evidence="2 3" key="1">
    <citation type="journal article" date="2020" name="Microorganisms">
        <title>Osmotic Adaptation and Compatible Solute Biosynthesis of Phototrophic Bacteria as Revealed from Genome Analyses.</title>
        <authorList>
            <person name="Imhoff J.F."/>
            <person name="Rahn T."/>
            <person name="Kunzel S."/>
            <person name="Keller A."/>
            <person name="Neulinger S.C."/>
        </authorList>
    </citation>
    <scope>NUCLEOTIDE SEQUENCE [LARGE SCALE GENOMIC DNA]</scope>
    <source>
        <strain evidence="2 3">DSM 15382</strain>
    </source>
</reference>
<comment type="caution">
    <text evidence="2">The sequence shown here is derived from an EMBL/GenBank/DDBJ whole genome shotgun (WGS) entry which is preliminary data.</text>
</comment>
<dbReference type="Proteomes" id="UP000697995">
    <property type="component" value="Unassembled WGS sequence"/>
</dbReference>
<dbReference type="Gene3D" id="2.120.10.30">
    <property type="entry name" value="TolB, C-terminal domain"/>
    <property type="match status" value="1"/>
</dbReference>
<dbReference type="RefSeq" id="WP_133217969.1">
    <property type="nucleotide sequence ID" value="NZ_NRSG01000017.1"/>
</dbReference>
<dbReference type="PANTHER" id="PTHR47572:SF5">
    <property type="entry name" value="BLR2277 PROTEIN"/>
    <property type="match status" value="1"/>
</dbReference>
<dbReference type="InterPro" id="IPR011042">
    <property type="entry name" value="6-blade_b-propeller_TolB-like"/>
</dbReference>
<evidence type="ECO:0000313" key="3">
    <source>
        <dbReference type="Proteomes" id="UP000697995"/>
    </source>
</evidence>
<protein>
    <submittedName>
        <fullName evidence="2">Gluconolaconase</fullName>
    </submittedName>
</protein>
<gene>
    <name evidence="2" type="ORF">CKO45_04115</name>
</gene>
<dbReference type="EMBL" id="NRSG01000017">
    <property type="protein sequence ID" value="MBK1657414.1"/>
    <property type="molecule type" value="Genomic_DNA"/>
</dbReference>
<dbReference type="Pfam" id="PF08450">
    <property type="entry name" value="SGL"/>
    <property type="match status" value="1"/>
</dbReference>
<dbReference type="PANTHER" id="PTHR47572">
    <property type="entry name" value="LIPOPROTEIN-RELATED"/>
    <property type="match status" value="1"/>
</dbReference>
<dbReference type="InterPro" id="IPR051262">
    <property type="entry name" value="SMP-30/CGR1_Lactonase"/>
</dbReference>
<keyword evidence="3" id="KW-1185">Reference proteome</keyword>
<proteinExistence type="predicted"/>
<dbReference type="InterPro" id="IPR013658">
    <property type="entry name" value="SGL"/>
</dbReference>
<dbReference type="SUPFAM" id="SSF63829">
    <property type="entry name" value="Calcium-dependent phosphotriesterase"/>
    <property type="match status" value="1"/>
</dbReference>
<evidence type="ECO:0000259" key="1">
    <source>
        <dbReference type="Pfam" id="PF08450"/>
    </source>
</evidence>
<name>A0ABS1CSR9_9PROT</name>
<feature type="domain" description="SMP-30/Gluconolactonase/LRE-like region" evidence="1">
    <location>
        <begin position="16"/>
        <end position="293"/>
    </location>
</feature>
<evidence type="ECO:0000313" key="2">
    <source>
        <dbReference type="EMBL" id="MBK1657414.1"/>
    </source>
</evidence>
<organism evidence="2 3">
    <name type="scientific">Paracraurococcus ruber</name>
    <dbReference type="NCBI Taxonomy" id="77675"/>
    <lineage>
        <taxon>Bacteria</taxon>
        <taxon>Pseudomonadati</taxon>
        <taxon>Pseudomonadota</taxon>
        <taxon>Alphaproteobacteria</taxon>
        <taxon>Acetobacterales</taxon>
        <taxon>Roseomonadaceae</taxon>
        <taxon>Paracraurococcus</taxon>
    </lineage>
</organism>
<sequence>MSDASGLRILAEGLRFPEGPIALADGSVIIVEIAAGRITKVAPDGTKTVVATPGGGPNGIAMGPGGKIFCCNNGGFVWHEGPEGLRPAGVPLDYAGGRIEVIDPATGSVARLYDHCGENMLKGPNDIVFAPKGAPGEGGFWFSDLGKVRARDRDHGGVYWAASDGSRIVEAAFPIFGGANGIALSPDGRALYAAETETGRLWAWDIEGPGVVRKDPWPSSNGGRVICQFPGYRRLDSIAATAAGNICVATLVSGEITTVSPAGEILRVVKMPERMPTNICFGGPGMRTAYVTLSLSGKLAALDWDEPGLELPFG</sequence>